<gene>
    <name evidence="1" type="ORF">Q9S78_07295</name>
</gene>
<name>A0ABU3GIH2_9MICO</name>
<protein>
    <submittedName>
        <fullName evidence="1">Uncharacterized protein</fullName>
    </submittedName>
</protein>
<reference evidence="1 2" key="1">
    <citation type="submission" date="2023-08" db="EMBL/GenBank/DDBJ databases">
        <title>Microbacterium aquilitoris sp. nov. and Microbacterium gwkjibeachense sp. nov., isolated from beach.</title>
        <authorList>
            <person name="Lee S.D."/>
            <person name="Yang H."/>
            <person name="Kim I."/>
        </authorList>
    </citation>
    <scope>NUCLEOTIDE SEQUENCE [LARGE SCALE GENOMIC DNA]</scope>
    <source>
        <strain evidence="1 2">KSW-18</strain>
    </source>
</reference>
<accession>A0ABU3GIH2</accession>
<dbReference type="RefSeq" id="WP_116228558.1">
    <property type="nucleotide sequence ID" value="NZ_JAUZVT010000002.1"/>
</dbReference>
<proteinExistence type="predicted"/>
<evidence type="ECO:0000313" key="1">
    <source>
        <dbReference type="EMBL" id="MDT3330471.1"/>
    </source>
</evidence>
<evidence type="ECO:0000313" key="2">
    <source>
        <dbReference type="Proteomes" id="UP001262835"/>
    </source>
</evidence>
<sequence length="187" mass="20980">MRKKTIRRKLREAIGGSDLVVIDRVSRPSQTVKGFIVSVGRRWVLVHQTMDGGFFDGHVAIRISEVHRVRGDVTFESAFARTQPEWPPAQPRSDRDVELGTTAGLLASLASPGQLFGVERNKKYDAMWIGVLEGVIPPWLYMREVRPDATWHDEPLGYRLRTITLVLVGTHYLRGLTSIAEPAPIPS</sequence>
<organism evidence="1 2">
    <name type="scientific">Microbacterium aquilitoris</name>
    <dbReference type="NCBI Taxonomy" id="3067307"/>
    <lineage>
        <taxon>Bacteria</taxon>
        <taxon>Bacillati</taxon>
        <taxon>Actinomycetota</taxon>
        <taxon>Actinomycetes</taxon>
        <taxon>Micrococcales</taxon>
        <taxon>Microbacteriaceae</taxon>
        <taxon>Microbacterium</taxon>
    </lineage>
</organism>
<dbReference type="EMBL" id="JAUZVT010000002">
    <property type="protein sequence ID" value="MDT3330471.1"/>
    <property type="molecule type" value="Genomic_DNA"/>
</dbReference>
<comment type="caution">
    <text evidence="1">The sequence shown here is derived from an EMBL/GenBank/DDBJ whole genome shotgun (WGS) entry which is preliminary data.</text>
</comment>
<dbReference type="Proteomes" id="UP001262835">
    <property type="component" value="Unassembled WGS sequence"/>
</dbReference>
<keyword evidence="2" id="KW-1185">Reference proteome</keyword>